<sequence length="81" mass="9452">NTTTRLLVDPTKVQLSDMDFLCDISHENELQLAPLLPHLNAMTSKIGQYLNQLLRPFADRSMKTTQFHYDMDFIQKLNHYA</sequence>
<protein>
    <submittedName>
        <fullName evidence="1">Uncharacterized protein</fullName>
    </submittedName>
</protein>
<reference evidence="1" key="1">
    <citation type="submission" date="2021-02" db="EMBL/GenBank/DDBJ databases">
        <authorList>
            <person name="Nowell W R."/>
        </authorList>
    </citation>
    <scope>NUCLEOTIDE SEQUENCE</scope>
</reference>
<name>A0A8S3B160_9BILA</name>
<feature type="non-terminal residue" evidence="1">
    <location>
        <position position="1"/>
    </location>
</feature>
<dbReference type="Proteomes" id="UP000676336">
    <property type="component" value="Unassembled WGS sequence"/>
</dbReference>
<evidence type="ECO:0000313" key="1">
    <source>
        <dbReference type="EMBL" id="CAF4734018.1"/>
    </source>
</evidence>
<organism evidence="1 2">
    <name type="scientific">Rotaria magnacalcarata</name>
    <dbReference type="NCBI Taxonomy" id="392030"/>
    <lineage>
        <taxon>Eukaryota</taxon>
        <taxon>Metazoa</taxon>
        <taxon>Spiralia</taxon>
        <taxon>Gnathifera</taxon>
        <taxon>Rotifera</taxon>
        <taxon>Eurotatoria</taxon>
        <taxon>Bdelloidea</taxon>
        <taxon>Philodinida</taxon>
        <taxon>Philodinidae</taxon>
        <taxon>Rotaria</taxon>
    </lineage>
</organism>
<gene>
    <name evidence="1" type="ORF">SMN809_LOCUS44399</name>
</gene>
<evidence type="ECO:0000313" key="2">
    <source>
        <dbReference type="Proteomes" id="UP000676336"/>
    </source>
</evidence>
<dbReference type="EMBL" id="CAJOBI010133110">
    <property type="protein sequence ID" value="CAF4734018.1"/>
    <property type="molecule type" value="Genomic_DNA"/>
</dbReference>
<feature type="non-terminal residue" evidence="1">
    <location>
        <position position="81"/>
    </location>
</feature>
<comment type="caution">
    <text evidence="1">The sequence shown here is derived from an EMBL/GenBank/DDBJ whole genome shotgun (WGS) entry which is preliminary data.</text>
</comment>
<proteinExistence type="predicted"/>
<accession>A0A8S3B160</accession>
<dbReference type="AlphaFoldDB" id="A0A8S3B160"/>